<keyword evidence="2" id="KW-0436">Ligase</keyword>
<name>A0A7X2IKI4_9BURK</name>
<dbReference type="Proteomes" id="UP000446768">
    <property type="component" value="Unassembled WGS sequence"/>
</dbReference>
<dbReference type="Gene3D" id="3.40.50.980">
    <property type="match status" value="2"/>
</dbReference>
<dbReference type="PANTHER" id="PTHR43201:SF5">
    <property type="entry name" value="MEDIUM-CHAIN ACYL-COA LIGASE ACSF2, MITOCHONDRIAL"/>
    <property type="match status" value="1"/>
</dbReference>
<dbReference type="Pfam" id="PF00501">
    <property type="entry name" value="AMP-binding"/>
    <property type="match status" value="1"/>
</dbReference>
<feature type="domain" description="AMP-dependent synthetase/ligase" evidence="3">
    <location>
        <begin position="37"/>
        <end position="402"/>
    </location>
</feature>
<dbReference type="Gene3D" id="2.30.38.10">
    <property type="entry name" value="Luciferase, Domain 3"/>
    <property type="match status" value="1"/>
</dbReference>
<dbReference type="GO" id="GO:0006631">
    <property type="term" value="P:fatty acid metabolic process"/>
    <property type="evidence" value="ECO:0007669"/>
    <property type="project" value="TreeGrafter"/>
</dbReference>
<dbReference type="SUPFAM" id="SSF56801">
    <property type="entry name" value="Acetyl-CoA synthetase-like"/>
    <property type="match status" value="1"/>
</dbReference>
<evidence type="ECO:0000259" key="3">
    <source>
        <dbReference type="Pfam" id="PF00501"/>
    </source>
</evidence>
<proteinExistence type="inferred from homology"/>
<dbReference type="EMBL" id="WKJJ01000004">
    <property type="protein sequence ID" value="MRV71659.1"/>
    <property type="molecule type" value="Genomic_DNA"/>
</dbReference>
<accession>A0A7X2IKI4</accession>
<dbReference type="AlphaFoldDB" id="A0A7X2IKI4"/>
<keyword evidence="6" id="KW-1185">Reference proteome</keyword>
<dbReference type="Pfam" id="PF13193">
    <property type="entry name" value="AMP-binding_C"/>
    <property type="match status" value="1"/>
</dbReference>
<evidence type="ECO:0000313" key="6">
    <source>
        <dbReference type="Proteomes" id="UP000446768"/>
    </source>
</evidence>
<protein>
    <submittedName>
        <fullName evidence="5">AMP-binding protein</fullName>
    </submittedName>
</protein>
<organism evidence="5 6">
    <name type="scientific">Pseudoduganella rivuli</name>
    <dbReference type="NCBI Taxonomy" id="2666085"/>
    <lineage>
        <taxon>Bacteria</taxon>
        <taxon>Pseudomonadati</taxon>
        <taxon>Pseudomonadota</taxon>
        <taxon>Betaproteobacteria</taxon>
        <taxon>Burkholderiales</taxon>
        <taxon>Oxalobacteraceae</taxon>
        <taxon>Telluria group</taxon>
        <taxon>Pseudoduganella</taxon>
    </lineage>
</organism>
<sequence length="550" mass="59816">MRTDVSGWQVRLDDALIAGHVNSGAWRNRTIGEMAREMAERDPERVTHVFEGRAWTIAELVRDADALAGSLRAKGLRPGDVVSFQLPNWVEALVIDIAAAMLGLVVAPIVPIYRDAELAYMLADAGVKAAFVPGEYRGVDYMAMMRRLAPQLPALQMICPVRMAPDQRDACSYEVLTAAGNRLGSAPAVDPNAVKLILYTSGTTGRPKGVLHSHNSMEYAVRRAIEHWGQDEGDTMLMASPVTHITGYGSGLELPIQSGMRAVFMERWNAAEGVALIEREQVTMSMGATPFLQELLAEAALQGKRLPSLRSYACGGAAVPPALIRKAREVFENCKAFRVFGASEVPLTTLGFVGDGQVDLAAETDGEIVHYAVRVVDDDGREVPDGVEGEICARGPAMMLGYADPQQTLDSFDDDGFFHTGDLGHVTPQRAIVITGRKKDLINRGGEKISAKEVEDILHRHPAIDEAAVVAMPHERLGETVCAFVTLKAGKMLDFAQLVAHVGACGVARQKYPERLVVLEALPRTPTGKIRKDRLREIIRERLLAERSAA</sequence>
<dbReference type="PANTHER" id="PTHR43201">
    <property type="entry name" value="ACYL-COA SYNTHETASE"/>
    <property type="match status" value="1"/>
</dbReference>
<dbReference type="GO" id="GO:0031956">
    <property type="term" value="F:medium-chain fatty acid-CoA ligase activity"/>
    <property type="evidence" value="ECO:0007669"/>
    <property type="project" value="TreeGrafter"/>
</dbReference>
<dbReference type="InterPro" id="IPR000873">
    <property type="entry name" value="AMP-dep_synth/lig_dom"/>
</dbReference>
<evidence type="ECO:0000256" key="1">
    <source>
        <dbReference type="ARBA" id="ARBA00006432"/>
    </source>
</evidence>
<feature type="domain" description="AMP-binding enzyme C-terminal" evidence="4">
    <location>
        <begin position="453"/>
        <end position="529"/>
    </location>
</feature>
<dbReference type="Gene3D" id="3.30.300.30">
    <property type="match status" value="1"/>
</dbReference>
<comment type="caution">
    <text evidence="5">The sequence shown here is derived from an EMBL/GenBank/DDBJ whole genome shotgun (WGS) entry which is preliminary data.</text>
</comment>
<dbReference type="FunFam" id="3.30.300.30:FF:000008">
    <property type="entry name" value="2,3-dihydroxybenzoate-AMP ligase"/>
    <property type="match status" value="1"/>
</dbReference>
<comment type="similarity">
    <text evidence="1">Belongs to the ATP-dependent AMP-binding enzyme family.</text>
</comment>
<evidence type="ECO:0000259" key="4">
    <source>
        <dbReference type="Pfam" id="PF13193"/>
    </source>
</evidence>
<dbReference type="InterPro" id="IPR045851">
    <property type="entry name" value="AMP-bd_C_sf"/>
</dbReference>
<dbReference type="RefSeq" id="WP_154372370.1">
    <property type="nucleotide sequence ID" value="NZ_WKJJ01000004.1"/>
</dbReference>
<gene>
    <name evidence="5" type="ORF">GJ700_07960</name>
</gene>
<reference evidence="5 6" key="1">
    <citation type="submission" date="2019-11" db="EMBL/GenBank/DDBJ databases">
        <title>Novel species isolated from a subtropical stream in China.</title>
        <authorList>
            <person name="Lu H."/>
        </authorList>
    </citation>
    <scope>NUCLEOTIDE SEQUENCE [LARGE SCALE GENOMIC DNA]</scope>
    <source>
        <strain evidence="5 6">FT92W</strain>
    </source>
</reference>
<dbReference type="InterPro" id="IPR020845">
    <property type="entry name" value="AMP-binding_CS"/>
</dbReference>
<evidence type="ECO:0000256" key="2">
    <source>
        <dbReference type="ARBA" id="ARBA00022598"/>
    </source>
</evidence>
<dbReference type="PROSITE" id="PS00455">
    <property type="entry name" value="AMP_BINDING"/>
    <property type="match status" value="1"/>
</dbReference>
<dbReference type="InterPro" id="IPR025110">
    <property type="entry name" value="AMP-bd_C"/>
</dbReference>
<evidence type="ECO:0000313" key="5">
    <source>
        <dbReference type="EMBL" id="MRV71659.1"/>
    </source>
</evidence>